<reference evidence="6" key="1">
    <citation type="journal article" date="2023" name="Science">
        <title>Genome structures resolve the early diversification of teleost fishes.</title>
        <authorList>
            <person name="Parey E."/>
            <person name="Louis A."/>
            <person name="Montfort J."/>
            <person name="Bouchez O."/>
            <person name="Roques C."/>
            <person name="Iampietro C."/>
            <person name="Lluch J."/>
            <person name="Castinel A."/>
            <person name="Donnadieu C."/>
            <person name="Desvignes T."/>
            <person name="Floi Bucao C."/>
            <person name="Jouanno E."/>
            <person name="Wen M."/>
            <person name="Mejri S."/>
            <person name="Dirks R."/>
            <person name="Jansen H."/>
            <person name="Henkel C."/>
            <person name="Chen W.J."/>
            <person name="Zahm M."/>
            <person name="Cabau C."/>
            <person name="Klopp C."/>
            <person name="Thompson A.W."/>
            <person name="Robinson-Rechavi M."/>
            <person name="Braasch I."/>
            <person name="Lecointre G."/>
            <person name="Bobe J."/>
            <person name="Postlethwait J.H."/>
            <person name="Berthelot C."/>
            <person name="Roest Crollius H."/>
            <person name="Guiguen Y."/>
        </authorList>
    </citation>
    <scope>NUCLEOTIDE SEQUENCE</scope>
    <source>
        <strain evidence="6">WJC10195</strain>
    </source>
</reference>
<evidence type="ECO:0000256" key="1">
    <source>
        <dbReference type="ARBA" id="ARBA00022614"/>
    </source>
</evidence>
<dbReference type="InterPro" id="IPR032675">
    <property type="entry name" value="LRR_dom_sf"/>
</dbReference>
<dbReference type="SUPFAM" id="SSF52058">
    <property type="entry name" value="L domain-like"/>
    <property type="match status" value="1"/>
</dbReference>
<feature type="signal peptide" evidence="5">
    <location>
        <begin position="1"/>
        <end position="32"/>
    </location>
</feature>
<evidence type="ECO:0000313" key="7">
    <source>
        <dbReference type="Proteomes" id="UP001152622"/>
    </source>
</evidence>
<dbReference type="InterPro" id="IPR001611">
    <property type="entry name" value="Leu-rich_rpt"/>
</dbReference>
<keyword evidence="7" id="KW-1185">Reference proteome</keyword>
<name>A0A9Q1FFG5_SYNKA</name>
<feature type="chain" id="PRO_5040270271" evidence="5">
    <location>
        <begin position="33"/>
        <end position="358"/>
    </location>
</feature>
<evidence type="ECO:0000256" key="2">
    <source>
        <dbReference type="ARBA" id="ARBA00022737"/>
    </source>
</evidence>
<evidence type="ECO:0000313" key="6">
    <source>
        <dbReference type="EMBL" id="KAJ8357284.1"/>
    </source>
</evidence>
<dbReference type="PANTHER" id="PTHR31450">
    <property type="entry name" value="LEUCINE-RICH REPEAT-CONTAINING PROTEIN 19 LRRC19 FAMILY MEMBER"/>
    <property type="match status" value="1"/>
</dbReference>
<dbReference type="Gene3D" id="3.80.10.10">
    <property type="entry name" value="Ribonuclease Inhibitor"/>
    <property type="match status" value="1"/>
</dbReference>
<keyword evidence="1" id="KW-0433">Leucine-rich repeat</keyword>
<dbReference type="OrthoDB" id="676979at2759"/>
<feature type="transmembrane region" description="Helical" evidence="4">
    <location>
        <begin position="244"/>
        <end position="265"/>
    </location>
</feature>
<dbReference type="SMART" id="SM00369">
    <property type="entry name" value="LRR_TYP"/>
    <property type="match status" value="4"/>
</dbReference>
<organism evidence="6 7">
    <name type="scientific">Synaphobranchus kaupii</name>
    <name type="common">Kaup's arrowtooth eel</name>
    <dbReference type="NCBI Taxonomy" id="118154"/>
    <lineage>
        <taxon>Eukaryota</taxon>
        <taxon>Metazoa</taxon>
        <taxon>Chordata</taxon>
        <taxon>Craniata</taxon>
        <taxon>Vertebrata</taxon>
        <taxon>Euteleostomi</taxon>
        <taxon>Actinopterygii</taxon>
        <taxon>Neopterygii</taxon>
        <taxon>Teleostei</taxon>
        <taxon>Anguilliformes</taxon>
        <taxon>Synaphobranchidae</taxon>
        <taxon>Synaphobranchus</taxon>
    </lineage>
</organism>
<feature type="compositionally biased region" description="Basic and acidic residues" evidence="3">
    <location>
        <begin position="330"/>
        <end position="346"/>
    </location>
</feature>
<dbReference type="InterPro" id="IPR003591">
    <property type="entry name" value="Leu-rich_rpt_typical-subtyp"/>
</dbReference>
<proteinExistence type="predicted"/>
<feature type="region of interest" description="Disordered" evidence="3">
    <location>
        <begin position="291"/>
        <end position="358"/>
    </location>
</feature>
<sequence length="358" mass="39137">MVMPTTSRKEGSMISLGWSLFMALCLWCLVAGVAPRTTCPCDLTATKAAFNCSGRKLTEVPGDIWANATTLDLSQNSLDLTRPATLKALRRLEGLVLLNLSGSYVPLLDRDALAGLRHLRVLDLSFTQLAEIEPGAFRAFPELNTLLLGNNRLRDPLPAALGDLSALSFLDLHGNDHLGAAPPTWLKGVQRVVMPRAWRDLDLGDMSGGAPSFHRKLLVDDFVKNKSLKAEAPGEDVPSPTQSWPYLMAAMVTFLSVAGLLVLAIKWKRFRRYLASYRHALLREGDATSQSSRAGLGVGLPGYNSHGHAEPRELEDDDDGFIEDNYIQASERERAAKAAEEEARGDESDDDDLHFSIG</sequence>
<evidence type="ECO:0000256" key="4">
    <source>
        <dbReference type="SAM" id="Phobius"/>
    </source>
</evidence>
<evidence type="ECO:0000256" key="5">
    <source>
        <dbReference type="SAM" id="SignalP"/>
    </source>
</evidence>
<gene>
    <name evidence="6" type="ORF">SKAU_G00200780</name>
</gene>
<dbReference type="Pfam" id="PF13855">
    <property type="entry name" value="LRR_8"/>
    <property type="match status" value="1"/>
</dbReference>
<dbReference type="EMBL" id="JAINUF010000006">
    <property type="protein sequence ID" value="KAJ8357284.1"/>
    <property type="molecule type" value="Genomic_DNA"/>
</dbReference>
<keyword evidence="4" id="KW-1133">Transmembrane helix</keyword>
<dbReference type="PANTHER" id="PTHR31450:SF3">
    <property type="entry name" value="TYPE III ENDOSOME MEMBRANE PROTEIN TEMP"/>
    <property type="match status" value="1"/>
</dbReference>
<feature type="compositionally biased region" description="Acidic residues" evidence="3">
    <location>
        <begin position="313"/>
        <end position="322"/>
    </location>
</feature>
<keyword evidence="2" id="KW-0677">Repeat</keyword>
<accession>A0A9Q1FFG5</accession>
<keyword evidence="4" id="KW-0812">Transmembrane</keyword>
<keyword evidence="4" id="KW-0472">Membrane</keyword>
<dbReference type="Proteomes" id="UP001152622">
    <property type="component" value="Chromosome 6"/>
</dbReference>
<evidence type="ECO:0000256" key="3">
    <source>
        <dbReference type="SAM" id="MobiDB-lite"/>
    </source>
</evidence>
<keyword evidence="5" id="KW-0732">Signal</keyword>
<comment type="caution">
    <text evidence="6">The sequence shown here is derived from an EMBL/GenBank/DDBJ whole genome shotgun (WGS) entry which is preliminary data.</text>
</comment>
<protein>
    <submittedName>
        <fullName evidence="6">Uncharacterized protein</fullName>
    </submittedName>
</protein>
<dbReference type="AlphaFoldDB" id="A0A9Q1FFG5"/>